<name>A0A2A2L9K6_9BILA</name>
<dbReference type="OrthoDB" id="5834449at2759"/>
<protein>
    <submittedName>
        <fullName evidence="2">Uncharacterized protein</fullName>
    </submittedName>
</protein>
<feature type="compositionally biased region" description="Polar residues" evidence="1">
    <location>
        <begin position="407"/>
        <end position="418"/>
    </location>
</feature>
<feature type="region of interest" description="Disordered" evidence="1">
    <location>
        <begin position="397"/>
        <end position="432"/>
    </location>
</feature>
<gene>
    <name evidence="2" type="ORF">WR25_08185</name>
</gene>
<dbReference type="AlphaFoldDB" id="A0A2A2L9K6"/>
<organism evidence="2 3">
    <name type="scientific">Diploscapter pachys</name>
    <dbReference type="NCBI Taxonomy" id="2018661"/>
    <lineage>
        <taxon>Eukaryota</taxon>
        <taxon>Metazoa</taxon>
        <taxon>Ecdysozoa</taxon>
        <taxon>Nematoda</taxon>
        <taxon>Chromadorea</taxon>
        <taxon>Rhabditida</taxon>
        <taxon>Rhabditina</taxon>
        <taxon>Rhabditomorpha</taxon>
        <taxon>Rhabditoidea</taxon>
        <taxon>Rhabditidae</taxon>
        <taxon>Diploscapter</taxon>
    </lineage>
</organism>
<dbReference type="STRING" id="2018661.A0A2A2L9K6"/>
<keyword evidence="3" id="KW-1185">Reference proteome</keyword>
<reference evidence="2 3" key="1">
    <citation type="journal article" date="2017" name="Curr. Biol.">
        <title>Genome architecture and evolution of a unichromosomal asexual nematode.</title>
        <authorList>
            <person name="Fradin H."/>
            <person name="Zegar C."/>
            <person name="Gutwein M."/>
            <person name="Lucas J."/>
            <person name="Kovtun M."/>
            <person name="Corcoran D."/>
            <person name="Baugh L.R."/>
            <person name="Kiontke K."/>
            <person name="Gunsalus K."/>
            <person name="Fitch D.H."/>
            <person name="Piano F."/>
        </authorList>
    </citation>
    <scope>NUCLEOTIDE SEQUENCE [LARGE SCALE GENOMIC DNA]</scope>
    <source>
        <strain evidence="2">PF1309</strain>
    </source>
</reference>
<sequence length="432" mass="48956">MTWIVACRDPFPNPLGSSRFVVGILEFAENDTPWLVASFGNALSRSDEEPQGKEDTAHTGFHIISPEEDKNELSNRYGLRLMECRDGMDRKASAADKSGKGMQHGVSITELFGQTPLIRNHRTEDLLNDQSSVEFHDAVIDDAFMAEATRKGAAAAIPRGIKNEQETGWMARWEQERMDTTLMKRIATHDLNDLKVFIAQKLFKVDGISVDEQTRLMLIEKMLVQESQPTLSLDEMQRRYGSEMAGWLTNRLVPSVADCASVLQKTAKNFMQLKHLDPLCNWYRQSPELASQVASRIDRFVTQMTSKVHWSLLTEPGKISCHLLDFMAEYNRLDRLFSSTSEELAASELTQTAFNVNHIAKARSKLITCVDFSRVRLEVDEEEQPEEKQRRVLEEILNAEHELADSQPEQANGSQNGEDSLAPLRRANTNRN</sequence>
<accession>A0A2A2L9K6</accession>
<proteinExistence type="predicted"/>
<evidence type="ECO:0000313" key="3">
    <source>
        <dbReference type="Proteomes" id="UP000218231"/>
    </source>
</evidence>
<dbReference type="EMBL" id="LIAE01007010">
    <property type="protein sequence ID" value="PAV82961.1"/>
    <property type="molecule type" value="Genomic_DNA"/>
</dbReference>
<evidence type="ECO:0000256" key="1">
    <source>
        <dbReference type="SAM" id="MobiDB-lite"/>
    </source>
</evidence>
<evidence type="ECO:0000313" key="2">
    <source>
        <dbReference type="EMBL" id="PAV82961.1"/>
    </source>
</evidence>
<comment type="caution">
    <text evidence="2">The sequence shown here is derived from an EMBL/GenBank/DDBJ whole genome shotgun (WGS) entry which is preliminary data.</text>
</comment>
<dbReference type="Proteomes" id="UP000218231">
    <property type="component" value="Unassembled WGS sequence"/>
</dbReference>